<dbReference type="GO" id="GO:0032259">
    <property type="term" value="P:methylation"/>
    <property type="evidence" value="ECO:0007669"/>
    <property type="project" value="UniProtKB-KW"/>
</dbReference>
<dbReference type="EMBL" id="JAEKJZ010000005">
    <property type="protein sequence ID" value="MBN9672679.1"/>
    <property type="molecule type" value="Genomic_DNA"/>
</dbReference>
<comment type="caution">
    <text evidence="2">The sequence shown here is derived from an EMBL/GenBank/DDBJ whole genome shotgun (WGS) entry which is preliminary data.</text>
</comment>
<evidence type="ECO:0000313" key="3">
    <source>
        <dbReference type="Proteomes" id="UP000664096"/>
    </source>
</evidence>
<dbReference type="GO" id="GO:0008168">
    <property type="term" value="F:methyltransferase activity"/>
    <property type="evidence" value="ECO:0007669"/>
    <property type="project" value="UniProtKB-KW"/>
</dbReference>
<evidence type="ECO:0000259" key="1">
    <source>
        <dbReference type="Pfam" id="PF05050"/>
    </source>
</evidence>
<dbReference type="PANTHER" id="PTHR34203:SF15">
    <property type="entry name" value="SLL1173 PROTEIN"/>
    <property type="match status" value="1"/>
</dbReference>
<dbReference type="SUPFAM" id="SSF53335">
    <property type="entry name" value="S-adenosyl-L-methionine-dependent methyltransferases"/>
    <property type="match status" value="1"/>
</dbReference>
<reference evidence="2" key="1">
    <citation type="submission" date="2020-12" db="EMBL/GenBank/DDBJ databases">
        <title>Oil enriched cultivation method for isolating marine PHA-producing bacteria.</title>
        <authorList>
            <person name="Zheng W."/>
            <person name="Yu S."/>
            <person name="Huang Y."/>
        </authorList>
    </citation>
    <scope>NUCLEOTIDE SEQUENCE</scope>
    <source>
        <strain evidence="2">SY-2-12</strain>
    </source>
</reference>
<protein>
    <submittedName>
        <fullName evidence="2">FkbM family methyltransferase</fullName>
    </submittedName>
</protein>
<dbReference type="RefSeq" id="WP_207142542.1">
    <property type="nucleotide sequence ID" value="NZ_JAEKJZ010000005.1"/>
</dbReference>
<dbReference type="Gene3D" id="3.40.50.150">
    <property type="entry name" value="Vaccinia Virus protein VP39"/>
    <property type="match status" value="1"/>
</dbReference>
<dbReference type="Proteomes" id="UP000664096">
    <property type="component" value="Unassembled WGS sequence"/>
</dbReference>
<accession>A0A939EGR8</accession>
<feature type="domain" description="Methyltransferase FkbM" evidence="1">
    <location>
        <begin position="68"/>
        <end position="211"/>
    </location>
</feature>
<sequence>MNLKRNIPAGEIVYETASVRCRQCPFGMMSFPTTDVYVGRSLDTYGAYCPAELDLFRQLIRPGDVVLDVGAHVGPFTLAFSRFTGPDGKVIAWEPQSFLFQLLSVNLVLNGVENVTAYQECLSDSNGTVFVPEPQKERLQNFGGLSLGASDRLRDFPGHDVVKRPLDSLGLDRCDLMKIDVEGMELEVLRGAAALVSTCRPAIHFENSSRDHSASLLGFVLEQDYSCFWHPSPLFSPDNPFGVSENIFGQAGTINVLALPTERPLEVVGLERITKPEAWPFGPE</sequence>
<dbReference type="InterPro" id="IPR029063">
    <property type="entry name" value="SAM-dependent_MTases_sf"/>
</dbReference>
<dbReference type="NCBIfam" id="TIGR01444">
    <property type="entry name" value="fkbM_fam"/>
    <property type="match status" value="1"/>
</dbReference>
<name>A0A939EGR8_9HYPH</name>
<keyword evidence="2" id="KW-0808">Transferase</keyword>
<organism evidence="2 3">
    <name type="scientific">Roseibium aggregatum</name>
    <dbReference type="NCBI Taxonomy" id="187304"/>
    <lineage>
        <taxon>Bacteria</taxon>
        <taxon>Pseudomonadati</taxon>
        <taxon>Pseudomonadota</taxon>
        <taxon>Alphaproteobacteria</taxon>
        <taxon>Hyphomicrobiales</taxon>
        <taxon>Stappiaceae</taxon>
        <taxon>Roseibium</taxon>
    </lineage>
</organism>
<proteinExistence type="predicted"/>
<dbReference type="PANTHER" id="PTHR34203">
    <property type="entry name" value="METHYLTRANSFERASE, FKBM FAMILY PROTEIN"/>
    <property type="match status" value="1"/>
</dbReference>
<dbReference type="AlphaFoldDB" id="A0A939EGR8"/>
<dbReference type="InterPro" id="IPR052514">
    <property type="entry name" value="SAM-dependent_MTase"/>
</dbReference>
<evidence type="ECO:0000313" key="2">
    <source>
        <dbReference type="EMBL" id="MBN9672679.1"/>
    </source>
</evidence>
<dbReference type="InterPro" id="IPR006342">
    <property type="entry name" value="FkbM_mtfrase"/>
</dbReference>
<gene>
    <name evidence="2" type="ORF">JF539_20155</name>
</gene>
<keyword evidence="2" id="KW-0489">Methyltransferase</keyword>
<dbReference type="Pfam" id="PF05050">
    <property type="entry name" value="Methyltransf_21"/>
    <property type="match status" value="1"/>
</dbReference>